<sequence length="68" mass="7535">MYRVELSRHDGGVLQQQIAEASADYASAEAALAAVLPKAKRCAERSSQALWLRIYDERSRVVFGTLLP</sequence>
<dbReference type="RefSeq" id="WP_115840632.1">
    <property type="nucleotide sequence ID" value="NZ_CP046603.1"/>
</dbReference>
<evidence type="ECO:0000313" key="2">
    <source>
        <dbReference type="Proteomes" id="UP000256829"/>
    </source>
</evidence>
<dbReference type="Proteomes" id="UP000256829">
    <property type="component" value="Unassembled WGS sequence"/>
</dbReference>
<evidence type="ECO:0000313" key="1">
    <source>
        <dbReference type="EMBL" id="RDY69413.1"/>
    </source>
</evidence>
<organism evidence="1 2">
    <name type="scientific">Lysobacter soli</name>
    <dbReference type="NCBI Taxonomy" id="453783"/>
    <lineage>
        <taxon>Bacteria</taxon>
        <taxon>Pseudomonadati</taxon>
        <taxon>Pseudomonadota</taxon>
        <taxon>Gammaproteobacteria</taxon>
        <taxon>Lysobacterales</taxon>
        <taxon>Lysobacteraceae</taxon>
        <taxon>Lysobacter</taxon>
    </lineage>
</organism>
<protein>
    <submittedName>
        <fullName evidence="1">Uncharacterized protein</fullName>
    </submittedName>
</protein>
<keyword evidence="2" id="KW-1185">Reference proteome</keyword>
<name>A0A3D8VJC3_9GAMM</name>
<dbReference type="EMBL" id="QTJR01000001">
    <property type="protein sequence ID" value="RDY69413.1"/>
    <property type="molecule type" value="Genomic_DNA"/>
</dbReference>
<accession>A0A3D8VJC3</accession>
<dbReference type="AlphaFoldDB" id="A0A3D8VJC3"/>
<gene>
    <name evidence="1" type="ORF">DX912_01200</name>
</gene>
<reference evidence="1 2" key="1">
    <citation type="submission" date="2018-08" db="EMBL/GenBank/DDBJ databases">
        <title>Lysobacter soli KCTC 22011, whole genome shotgun sequence.</title>
        <authorList>
            <person name="Zhang X."/>
            <person name="Feng G."/>
            <person name="Zhu H."/>
        </authorList>
    </citation>
    <scope>NUCLEOTIDE SEQUENCE [LARGE SCALE GENOMIC DNA]</scope>
    <source>
        <strain evidence="1 2">KCTC 22011</strain>
    </source>
</reference>
<proteinExistence type="predicted"/>
<comment type="caution">
    <text evidence="1">The sequence shown here is derived from an EMBL/GenBank/DDBJ whole genome shotgun (WGS) entry which is preliminary data.</text>
</comment>